<proteinExistence type="predicted"/>
<reference evidence="2 3" key="1">
    <citation type="journal article" date="2020" name="Nat. Food">
        <title>A phased Vanilla planifolia genome enables genetic improvement of flavour and production.</title>
        <authorList>
            <person name="Hasing T."/>
            <person name="Tang H."/>
            <person name="Brym M."/>
            <person name="Khazi F."/>
            <person name="Huang T."/>
            <person name="Chambers A.H."/>
        </authorList>
    </citation>
    <scope>NUCLEOTIDE SEQUENCE [LARGE SCALE GENOMIC DNA]</scope>
    <source>
        <tissue evidence="2">Leaf</tissue>
    </source>
</reference>
<dbReference type="AlphaFoldDB" id="A0A835QPZ2"/>
<name>A0A835QPZ2_VANPL</name>
<evidence type="ECO:0000313" key="2">
    <source>
        <dbReference type="EMBL" id="KAG0472802.1"/>
    </source>
</evidence>
<dbReference type="SUPFAM" id="SSF48452">
    <property type="entry name" value="TPR-like"/>
    <property type="match status" value="1"/>
</dbReference>
<dbReference type="EMBL" id="JADCNL010000007">
    <property type="protein sequence ID" value="KAG0472802.1"/>
    <property type="molecule type" value="Genomic_DNA"/>
</dbReference>
<protein>
    <submittedName>
        <fullName evidence="2">Uncharacterized protein</fullName>
    </submittedName>
</protein>
<dbReference type="PANTHER" id="PTHR26312:SF123">
    <property type="entry name" value="TETRATRICOPEPTIDE REPEAT (TPR)-LIKE SUPERFAMILY PROTEIN"/>
    <property type="match status" value="1"/>
</dbReference>
<dbReference type="InterPro" id="IPR011990">
    <property type="entry name" value="TPR-like_helical_dom_sf"/>
</dbReference>
<accession>A0A835QPZ2</accession>
<gene>
    <name evidence="2" type="ORF">HPP92_014659</name>
</gene>
<evidence type="ECO:0000313" key="3">
    <source>
        <dbReference type="Proteomes" id="UP000636800"/>
    </source>
</evidence>
<feature type="compositionally biased region" description="Gly residues" evidence="1">
    <location>
        <begin position="122"/>
        <end position="141"/>
    </location>
</feature>
<dbReference type="Gene3D" id="1.25.40.10">
    <property type="entry name" value="Tetratricopeptide repeat domain"/>
    <property type="match status" value="1"/>
</dbReference>
<keyword evidence="3" id="KW-1185">Reference proteome</keyword>
<feature type="region of interest" description="Disordered" evidence="1">
    <location>
        <begin position="122"/>
        <end position="148"/>
    </location>
</feature>
<dbReference type="Proteomes" id="UP000636800">
    <property type="component" value="Chromosome 7"/>
</dbReference>
<organism evidence="2 3">
    <name type="scientific">Vanilla planifolia</name>
    <name type="common">Vanilla</name>
    <dbReference type="NCBI Taxonomy" id="51239"/>
    <lineage>
        <taxon>Eukaryota</taxon>
        <taxon>Viridiplantae</taxon>
        <taxon>Streptophyta</taxon>
        <taxon>Embryophyta</taxon>
        <taxon>Tracheophyta</taxon>
        <taxon>Spermatophyta</taxon>
        <taxon>Magnoliopsida</taxon>
        <taxon>Liliopsida</taxon>
        <taxon>Asparagales</taxon>
        <taxon>Orchidaceae</taxon>
        <taxon>Vanilloideae</taxon>
        <taxon>Vanilleae</taxon>
        <taxon>Vanilla</taxon>
    </lineage>
</organism>
<dbReference type="OrthoDB" id="37659at2759"/>
<comment type="caution">
    <text evidence="2">The sequence shown here is derived from an EMBL/GenBank/DDBJ whole genome shotgun (WGS) entry which is preliminary data.</text>
</comment>
<sequence>MTAAMLSHTGSLSPRFEIHASPTRSPICGSALSLGLQSRSTTLSIDMRQRKEFLSSMRNANPLRRVRSDSDLISYNKQSSSDGRMIPTVRLSEVEEEDELAVPWSGAAASLVVAEDFEEVGISGGGKGNGRKSTGGTGGGSDQRNGDRRMGTYYEEMLRADPCNPLLLRNYAKFLHEVEGNLKKAEEFYERAILESPGDGDLLSLYGRLLWEFQRDGKRAEAYFERAVEASPDDCYVLGSYAHFLWDAEEEEDKKDKEGVLASPQPLVNAF</sequence>
<dbReference type="PANTHER" id="PTHR26312">
    <property type="entry name" value="TETRATRICOPEPTIDE REPEAT PROTEIN 5"/>
    <property type="match status" value="1"/>
</dbReference>
<evidence type="ECO:0000256" key="1">
    <source>
        <dbReference type="SAM" id="MobiDB-lite"/>
    </source>
</evidence>